<proteinExistence type="predicted"/>
<dbReference type="EMBL" id="ABLK01000060">
    <property type="protein sequence ID" value="EDT41839.1"/>
    <property type="molecule type" value="Genomic_DNA"/>
</dbReference>
<organism evidence="1 2">
    <name type="scientific">Burkholderia ambifaria MEX-5</name>
    <dbReference type="NCBI Taxonomy" id="396597"/>
    <lineage>
        <taxon>Bacteria</taxon>
        <taxon>Pseudomonadati</taxon>
        <taxon>Pseudomonadota</taxon>
        <taxon>Betaproteobacteria</taxon>
        <taxon>Burkholderiales</taxon>
        <taxon>Burkholderiaceae</taxon>
        <taxon>Burkholderia</taxon>
        <taxon>Burkholderia cepacia complex</taxon>
    </lineage>
</organism>
<dbReference type="PATRIC" id="fig|396597.7.peg.5748"/>
<name>B1T3L6_9BURK</name>
<dbReference type="SUPFAM" id="SSF54427">
    <property type="entry name" value="NTF2-like"/>
    <property type="match status" value="1"/>
</dbReference>
<protein>
    <submittedName>
        <fullName evidence="1">Uncharacterized protein</fullName>
    </submittedName>
</protein>
<sequence length="128" mass="13848">MSNNNSGRHPFLDDLTEDAVLSSTLLRQPVSGRERIKSVIAAVGALYQTQTPTFLGAVENRTLLQYDAVLVDGIAIHGIAVIQRDGGGKVPRVSVTFEPLDAAMHLSRQLDSVLREEVGDGFFLSLSK</sequence>
<accession>B1T3L6</accession>
<dbReference type="RefSeq" id="WP_006758330.1">
    <property type="nucleotide sequence ID" value="NZ_ABLK01000060.1"/>
</dbReference>
<comment type="caution">
    <text evidence="1">The sequence shown here is derived from an EMBL/GenBank/DDBJ whole genome shotgun (WGS) entry which is preliminary data.</text>
</comment>
<dbReference type="Gene3D" id="3.10.450.50">
    <property type="match status" value="1"/>
</dbReference>
<reference evidence="1 2" key="1">
    <citation type="submission" date="2008-03" db="EMBL/GenBank/DDBJ databases">
        <title>Sequencing of the draft genome and assembly of Burkholderia ambifaria MEX-5.</title>
        <authorList>
            <consortium name="US DOE Joint Genome Institute (JGI-PGF)"/>
            <person name="Copeland A."/>
            <person name="Lucas S."/>
            <person name="Lapidus A."/>
            <person name="Glavina del Rio T."/>
            <person name="Dalin E."/>
            <person name="Tice H."/>
            <person name="Bruce D."/>
            <person name="Goodwin L."/>
            <person name="Pitluck S."/>
            <person name="Larimer F."/>
            <person name="Land M.L."/>
            <person name="Hauser L."/>
            <person name="Tiedje J."/>
            <person name="Richardson P."/>
        </authorList>
    </citation>
    <scope>NUCLEOTIDE SEQUENCE [LARGE SCALE GENOMIC DNA]</scope>
    <source>
        <strain evidence="1 2">MEX-5</strain>
    </source>
</reference>
<gene>
    <name evidence="1" type="ORF">BamMEX5DRAFT_2382</name>
</gene>
<evidence type="ECO:0000313" key="2">
    <source>
        <dbReference type="Proteomes" id="UP000004814"/>
    </source>
</evidence>
<dbReference type="InterPro" id="IPR032710">
    <property type="entry name" value="NTF2-like_dom_sf"/>
</dbReference>
<dbReference type="AlphaFoldDB" id="B1T3L6"/>
<evidence type="ECO:0000313" key="1">
    <source>
        <dbReference type="EMBL" id="EDT41839.1"/>
    </source>
</evidence>
<dbReference type="Proteomes" id="UP000004814">
    <property type="component" value="Unassembled WGS sequence"/>
</dbReference>